<dbReference type="Proteomes" id="UP000324800">
    <property type="component" value="Unassembled WGS sequence"/>
</dbReference>
<dbReference type="PANTHER" id="PTHR19303:SF73">
    <property type="entry name" value="PROTEIN PDC2"/>
    <property type="match status" value="1"/>
</dbReference>
<dbReference type="InterPro" id="IPR004875">
    <property type="entry name" value="DDE_SF_endonuclease_dom"/>
</dbReference>
<sequence length="196" mass="22247">MSLQCFFEQQIKYSLDEEGQAPLGTKVSKKRVTALTGASITGKKLPILIVGKAKNPHSFRKHSFRCFKYASQKNAGVTSIIFNKYLEGLDEQMRAEGRHIAITFDNCTAHYILQEDFTNITFFSLPANTTAVMQPMDAGIINSIKTRYRYKLSLRKFKDAYAKVKICLTPYEANVLISKIWNETSCLLSISFSFMD</sequence>
<dbReference type="GO" id="GO:0005634">
    <property type="term" value="C:nucleus"/>
    <property type="evidence" value="ECO:0007669"/>
    <property type="project" value="TreeGrafter"/>
</dbReference>
<dbReference type="PANTHER" id="PTHR19303">
    <property type="entry name" value="TRANSPOSON"/>
    <property type="match status" value="1"/>
</dbReference>
<name>A0A5J4WZB5_9EUKA</name>
<dbReference type="EMBL" id="SNRW01000579">
    <property type="protein sequence ID" value="KAA6400334.1"/>
    <property type="molecule type" value="Genomic_DNA"/>
</dbReference>
<gene>
    <name evidence="2" type="ORF">EZS28_004136</name>
</gene>
<dbReference type="OrthoDB" id="166568at2759"/>
<proteinExistence type="predicted"/>
<feature type="domain" description="DDE-1" evidence="1">
    <location>
        <begin position="29"/>
        <end position="157"/>
    </location>
</feature>
<evidence type="ECO:0000259" key="1">
    <source>
        <dbReference type="Pfam" id="PF03184"/>
    </source>
</evidence>
<dbReference type="InterPro" id="IPR050863">
    <property type="entry name" value="CenT-Element_Derived"/>
</dbReference>
<dbReference type="Pfam" id="PF03184">
    <property type="entry name" value="DDE_1"/>
    <property type="match status" value="1"/>
</dbReference>
<evidence type="ECO:0000313" key="3">
    <source>
        <dbReference type="Proteomes" id="UP000324800"/>
    </source>
</evidence>
<comment type="caution">
    <text evidence="2">The sequence shown here is derived from an EMBL/GenBank/DDBJ whole genome shotgun (WGS) entry which is preliminary data.</text>
</comment>
<dbReference type="AlphaFoldDB" id="A0A5J4WZB5"/>
<evidence type="ECO:0000313" key="2">
    <source>
        <dbReference type="EMBL" id="KAA6400334.1"/>
    </source>
</evidence>
<reference evidence="2 3" key="1">
    <citation type="submission" date="2019-03" db="EMBL/GenBank/DDBJ databases">
        <title>Single cell metagenomics reveals metabolic interactions within the superorganism composed of flagellate Streblomastix strix and complex community of Bacteroidetes bacteria on its surface.</title>
        <authorList>
            <person name="Treitli S.C."/>
            <person name="Kolisko M."/>
            <person name="Husnik F."/>
            <person name="Keeling P."/>
            <person name="Hampl V."/>
        </authorList>
    </citation>
    <scope>NUCLEOTIDE SEQUENCE [LARGE SCALE GENOMIC DNA]</scope>
    <source>
        <strain evidence="2">ST1C</strain>
    </source>
</reference>
<organism evidence="2 3">
    <name type="scientific">Streblomastix strix</name>
    <dbReference type="NCBI Taxonomy" id="222440"/>
    <lineage>
        <taxon>Eukaryota</taxon>
        <taxon>Metamonada</taxon>
        <taxon>Preaxostyla</taxon>
        <taxon>Oxymonadida</taxon>
        <taxon>Streblomastigidae</taxon>
        <taxon>Streblomastix</taxon>
    </lineage>
</organism>
<protein>
    <recommendedName>
        <fullName evidence="1">DDE-1 domain-containing protein</fullName>
    </recommendedName>
</protein>
<dbReference type="GO" id="GO:0003677">
    <property type="term" value="F:DNA binding"/>
    <property type="evidence" value="ECO:0007669"/>
    <property type="project" value="TreeGrafter"/>
</dbReference>
<accession>A0A5J4WZB5</accession>